<organism evidence="2">
    <name type="scientific">Arundo donax</name>
    <name type="common">Giant reed</name>
    <name type="synonym">Donax arundinaceus</name>
    <dbReference type="NCBI Taxonomy" id="35708"/>
    <lineage>
        <taxon>Eukaryota</taxon>
        <taxon>Viridiplantae</taxon>
        <taxon>Streptophyta</taxon>
        <taxon>Embryophyta</taxon>
        <taxon>Tracheophyta</taxon>
        <taxon>Spermatophyta</taxon>
        <taxon>Magnoliopsida</taxon>
        <taxon>Liliopsida</taxon>
        <taxon>Poales</taxon>
        <taxon>Poaceae</taxon>
        <taxon>PACMAD clade</taxon>
        <taxon>Arundinoideae</taxon>
        <taxon>Arundineae</taxon>
        <taxon>Arundo</taxon>
    </lineage>
</organism>
<accession>A0A0A9ANV9</accession>
<protein>
    <submittedName>
        <fullName evidence="2">Uncharacterized protein</fullName>
    </submittedName>
</protein>
<evidence type="ECO:0000313" key="2">
    <source>
        <dbReference type="EMBL" id="JAD51543.1"/>
    </source>
</evidence>
<evidence type="ECO:0000256" key="1">
    <source>
        <dbReference type="SAM" id="MobiDB-lite"/>
    </source>
</evidence>
<dbReference type="EMBL" id="GBRH01246352">
    <property type="protein sequence ID" value="JAD51543.1"/>
    <property type="molecule type" value="Transcribed_RNA"/>
</dbReference>
<dbReference type="AlphaFoldDB" id="A0A0A9ANV9"/>
<feature type="region of interest" description="Disordered" evidence="1">
    <location>
        <begin position="1"/>
        <end position="28"/>
    </location>
</feature>
<reference evidence="2" key="2">
    <citation type="journal article" date="2015" name="Data Brief">
        <title>Shoot transcriptome of the giant reed, Arundo donax.</title>
        <authorList>
            <person name="Barrero R.A."/>
            <person name="Guerrero F.D."/>
            <person name="Moolhuijzen P."/>
            <person name="Goolsby J.A."/>
            <person name="Tidwell J."/>
            <person name="Bellgard S.E."/>
            <person name="Bellgard M.I."/>
        </authorList>
    </citation>
    <scope>NUCLEOTIDE SEQUENCE</scope>
    <source>
        <tissue evidence="2">Shoot tissue taken approximately 20 cm above the soil surface</tissue>
    </source>
</reference>
<name>A0A0A9ANV9_ARUDO</name>
<sequence>MPAAIDEKNPPPPEEAAPTSWSLDPIAGDLRGQRSHLRAHARICVGG</sequence>
<proteinExistence type="predicted"/>
<reference evidence="2" key="1">
    <citation type="submission" date="2014-09" db="EMBL/GenBank/DDBJ databases">
        <authorList>
            <person name="Magalhaes I.L.F."/>
            <person name="Oliveira U."/>
            <person name="Santos F.R."/>
            <person name="Vidigal T.H.D.A."/>
            <person name="Brescovit A.D."/>
            <person name="Santos A.J."/>
        </authorList>
    </citation>
    <scope>NUCLEOTIDE SEQUENCE</scope>
    <source>
        <tissue evidence="2">Shoot tissue taken approximately 20 cm above the soil surface</tissue>
    </source>
</reference>